<keyword evidence="2" id="KW-1185">Reference proteome</keyword>
<dbReference type="AlphaFoldDB" id="A0A9P0KKS6"/>
<dbReference type="Proteomes" id="UP001152888">
    <property type="component" value="Unassembled WGS sequence"/>
</dbReference>
<comment type="caution">
    <text evidence="1">The sequence shown here is derived from an EMBL/GenBank/DDBJ whole genome shotgun (WGS) entry which is preliminary data.</text>
</comment>
<sequence length="59" mass="7012">MSNFWTLSRNRVFLYTQEKELPLLSIHKGEPTCCLWTASVLLYLIEEPCDQNRDPRKVK</sequence>
<evidence type="ECO:0000313" key="2">
    <source>
        <dbReference type="Proteomes" id="UP001152888"/>
    </source>
</evidence>
<organism evidence="1 2">
    <name type="scientific">Acanthoscelides obtectus</name>
    <name type="common">Bean weevil</name>
    <name type="synonym">Bruchus obtectus</name>
    <dbReference type="NCBI Taxonomy" id="200917"/>
    <lineage>
        <taxon>Eukaryota</taxon>
        <taxon>Metazoa</taxon>
        <taxon>Ecdysozoa</taxon>
        <taxon>Arthropoda</taxon>
        <taxon>Hexapoda</taxon>
        <taxon>Insecta</taxon>
        <taxon>Pterygota</taxon>
        <taxon>Neoptera</taxon>
        <taxon>Endopterygota</taxon>
        <taxon>Coleoptera</taxon>
        <taxon>Polyphaga</taxon>
        <taxon>Cucujiformia</taxon>
        <taxon>Chrysomeloidea</taxon>
        <taxon>Chrysomelidae</taxon>
        <taxon>Bruchinae</taxon>
        <taxon>Bruchini</taxon>
        <taxon>Acanthoscelides</taxon>
    </lineage>
</organism>
<protein>
    <submittedName>
        <fullName evidence="1">Uncharacterized protein</fullName>
    </submittedName>
</protein>
<dbReference type="EMBL" id="CAKOFQ010006842">
    <property type="protein sequence ID" value="CAH1976013.1"/>
    <property type="molecule type" value="Genomic_DNA"/>
</dbReference>
<evidence type="ECO:0000313" key="1">
    <source>
        <dbReference type="EMBL" id="CAH1976013.1"/>
    </source>
</evidence>
<gene>
    <name evidence="1" type="ORF">ACAOBT_LOCUS11902</name>
</gene>
<accession>A0A9P0KKS6</accession>
<name>A0A9P0KKS6_ACAOB</name>
<reference evidence="1" key="1">
    <citation type="submission" date="2022-03" db="EMBL/GenBank/DDBJ databases">
        <authorList>
            <person name="Sayadi A."/>
        </authorList>
    </citation>
    <scope>NUCLEOTIDE SEQUENCE</scope>
</reference>
<proteinExistence type="predicted"/>